<evidence type="ECO:0008006" key="5">
    <source>
        <dbReference type="Google" id="ProtNLM"/>
    </source>
</evidence>
<dbReference type="InterPro" id="IPR013785">
    <property type="entry name" value="Aldolase_TIM"/>
</dbReference>
<dbReference type="NCBIfam" id="TIGR00167">
    <property type="entry name" value="cbbA"/>
    <property type="match status" value="1"/>
</dbReference>
<feature type="binding site" evidence="2">
    <location>
        <position position="102"/>
    </location>
    <ligand>
        <name>Zn(2+)</name>
        <dbReference type="ChEBI" id="CHEBI:29105"/>
        <label>2</label>
    </ligand>
</feature>
<protein>
    <recommendedName>
        <fullName evidence="5">Tagatose-bisphosphate aldolase</fullName>
    </recommendedName>
</protein>
<dbReference type="AlphaFoldDB" id="A0A1F5C9V3"/>
<evidence type="ECO:0000313" key="3">
    <source>
        <dbReference type="EMBL" id="OGD39639.1"/>
    </source>
</evidence>
<dbReference type="InterPro" id="IPR050246">
    <property type="entry name" value="Class_II_FBP_aldolase"/>
</dbReference>
<dbReference type="InterPro" id="IPR000771">
    <property type="entry name" value="FBA_II"/>
</dbReference>
<proteinExistence type="predicted"/>
<dbReference type="EMBL" id="MEYV01000022">
    <property type="protein sequence ID" value="OGD39639.1"/>
    <property type="molecule type" value="Genomic_DNA"/>
</dbReference>
<dbReference type="GO" id="GO:0008270">
    <property type="term" value="F:zinc ion binding"/>
    <property type="evidence" value="ECO:0007669"/>
    <property type="project" value="InterPro"/>
</dbReference>
<gene>
    <name evidence="3" type="ORF">A3I30_04050</name>
</gene>
<dbReference type="GO" id="GO:0005975">
    <property type="term" value="P:carbohydrate metabolic process"/>
    <property type="evidence" value="ECO:0007669"/>
    <property type="project" value="InterPro"/>
</dbReference>
<dbReference type="Pfam" id="PF01116">
    <property type="entry name" value="F_bP_aldolase"/>
    <property type="match status" value="1"/>
</dbReference>
<dbReference type="PANTHER" id="PTHR30304">
    <property type="entry name" value="D-TAGATOSE-1,6-BISPHOSPHATE ALDOLASE"/>
    <property type="match status" value="1"/>
</dbReference>
<evidence type="ECO:0000313" key="4">
    <source>
        <dbReference type="Proteomes" id="UP000177197"/>
    </source>
</evidence>
<feature type="active site" description="Proton donor" evidence="1">
    <location>
        <position position="80"/>
    </location>
</feature>
<feature type="binding site" evidence="2">
    <location>
        <position position="211"/>
    </location>
    <ligand>
        <name>Zn(2+)</name>
        <dbReference type="ChEBI" id="CHEBI:29105"/>
        <label>1</label>
        <note>catalytic</note>
    </ligand>
</feature>
<feature type="binding site" evidence="2">
    <location>
        <position position="134"/>
    </location>
    <ligand>
        <name>Zn(2+)</name>
        <dbReference type="ChEBI" id="CHEBI:29105"/>
        <label>2</label>
    </ligand>
</feature>
<dbReference type="GO" id="GO:0016832">
    <property type="term" value="F:aldehyde-lyase activity"/>
    <property type="evidence" value="ECO:0007669"/>
    <property type="project" value="InterPro"/>
</dbReference>
<reference evidence="3 4" key="1">
    <citation type="journal article" date="2016" name="Nat. Commun.">
        <title>Thousands of microbial genomes shed light on interconnected biogeochemical processes in an aquifer system.</title>
        <authorList>
            <person name="Anantharaman K."/>
            <person name="Brown C.T."/>
            <person name="Hug L.A."/>
            <person name="Sharon I."/>
            <person name="Castelle C.J."/>
            <person name="Probst A.J."/>
            <person name="Thomas B.C."/>
            <person name="Singh A."/>
            <person name="Wilkins M.J."/>
            <person name="Karaoz U."/>
            <person name="Brodie E.L."/>
            <person name="Williams K.H."/>
            <person name="Hubbard S.S."/>
            <person name="Banfield J.F."/>
        </authorList>
    </citation>
    <scope>NUCLEOTIDE SEQUENCE [LARGE SCALE GENOMIC DNA]</scope>
</reference>
<dbReference type="SUPFAM" id="SSF51569">
    <property type="entry name" value="Aldolase"/>
    <property type="match status" value="1"/>
</dbReference>
<name>A0A1F5C9V3_9BACT</name>
<dbReference type="Proteomes" id="UP000177197">
    <property type="component" value="Unassembled WGS sequence"/>
</dbReference>
<dbReference type="CDD" id="cd00947">
    <property type="entry name" value="TBP_aldolase_IIB"/>
    <property type="match status" value="1"/>
</dbReference>
<comment type="caution">
    <text evidence="3">The sequence shown here is derived from an EMBL/GenBank/DDBJ whole genome shotgun (WGS) entry which is preliminary data.</text>
</comment>
<organism evidence="3 4">
    <name type="scientific">Candidatus Azambacteria bacterium RIFCSPLOWO2_02_FULL_44_14</name>
    <dbReference type="NCBI Taxonomy" id="1797306"/>
    <lineage>
        <taxon>Bacteria</taxon>
        <taxon>Candidatus Azamiibacteriota</taxon>
    </lineage>
</organism>
<dbReference type="PANTHER" id="PTHR30304:SF0">
    <property type="entry name" value="D-TAGATOSE-1,6-BISPHOSPHATE ALDOLASE SUBUNIT GATY-RELATED"/>
    <property type="match status" value="1"/>
</dbReference>
<feature type="binding site" evidence="2">
    <location>
        <position position="81"/>
    </location>
    <ligand>
        <name>Zn(2+)</name>
        <dbReference type="ChEBI" id="CHEBI:29105"/>
        <label>1</label>
        <note>catalytic</note>
    </ligand>
</feature>
<keyword evidence="2" id="KW-0479">Metal-binding</keyword>
<dbReference type="PIRSF" id="PIRSF001359">
    <property type="entry name" value="F_bP_aldolase_II"/>
    <property type="match status" value="1"/>
</dbReference>
<evidence type="ECO:0000256" key="1">
    <source>
        <dbReference type="PIRSR" id="PIRSR001359-1"/>
    </source>
</evidence>
<keyword evidence="2" id="KW-0862">Zinc</keyword>
<comment type="cofactor">
    <cofactor evidence="2">
        <name>Zn(2+)</name>
        <dbReference type="ChEBI" id="CHEBI:29105"/>
    </cofactor>
    <text evidence="2">Binds 2 Zn(2+) ions per subunit. One is catalytic and the other provides a structural contribution.</text>
</comment>
<dbReference type="Gene3D" id="3.20.20.70">
    <property type="entry name" value="Aldolase class I"/>
    <property type="match status" value="1"/>
</dbReference>
<sequence length="287" mass="31874">MKNWSEIFKRAELEKWAVPHFNISNLEQLRAIITSCVKLKSPVMIGTSEGERRFIGGRQAVALLRAFREETGIPIILNADHHKSFEAVKEAVDAGYDSILFDGSALSFEENVKTTLRVMEYAKSKNPEITVEGELGYLRGSSEILNEKIKLEASDFTNPDQAREFVNLTGVNRLAIAVGNIHGISLDEPMLDFERIRAIHEKNIDTILVLHGGSGISDGDLKKAINVGIRNVHINTEVRAAYTNALRKSLVNHPDDVTPYKIFPPVSEAVQALVEKKLVAFGSINKI</sequence>
<accession>A0A1F5C9V3</accession>
<feature type="binding site" evidence="2">
    <location>
        <position position="182"/>
    </location>
    <ligand>
        <name>Zn(2+)</name>
        <dbReference type="ChEBI" id="CHEBI:29105"/>
        <label>1</label>
        <note>catalytic</note>
    </ligand>
</feature>
<evidence type="ECO:0000256" key="2">
    <source>
        <dbReference type="PIRSR" id="PIRSR001359-3"/>
    </source>
</evidence>